<evidence type="ECO:0000256" key="3">
    <source>
        <dbReference type="ARBA" id="ARBA00022833"/>
    </source>
</evidence>
<evidence type="ECO:0000256" key="4">
    <source>
        <dbReference type="ARBA" id="ARBA00023054"/>
    </source>
</evidence>
<dbReference type="PRINTS" id="PR01407">
    <property type="entry name" value="BUTYPHLNCDUF"/>
</dbReference>
<dbReference type="InterPro" id="IPR000315">
    <property type="entry name" value="Znf_B-box"/>
</dbReference>
<evidence type="ECO:0000313" key="7">
    <source>
        <dbReference type="EMBL" id="OCA17872.1"/>
    </source>
</evidence>
<evidence type="ECO:0000256" key="5">
    <source>
        <dbReference type="SAM" id="Coils"/>
    </source>
</evidence>
<keyword evidence="4 5" id="KW-0175">Coiled coil</keyword>
<dbReference type="InterPro" id="IPR001870">
    <property type="entry name" value="B30.2/SPRY"/>
</dbReference>
<sequence>MKYYCCNDAICICASCCLIGEHKGHKVEALGNSSEQEKEKLGHVLEQLISRRDIADKRVQRLVEQRRGVAGETERVTARFRGIREQLEALEAKVLLGISIEGLNGRRLQASMLLDINSAANGVAASWDKKTASYSLRNQGRPKTPTRFKLYQALSSSSFSLGRHYWDVEVSESGYWRLGVAYPSIDRKGDHSWFGYNEKSWCLCREDTIYTVIHNSQLTNLPHKPTFPRIRISLDYEAGRLSFFEMSEPIRHLHTFTATFTESGDNY</sequence>
<dbReference type="InterPro" id="IPR043136">
    <property type="entry name" value="B30.2/SPRY_sf"/>
</dbReference>
<name>A0A1B8Y4K0_XENTR</name>
<dbReference type="InterPro" id="IPR003879">
    <property type="entry name" value="Butyrophylin_SPRY"/>
</dbReference>
<dbReference type="PANTHER" id="PTHR25465:SF71">
    <property type="entry name" value="E3 UBIQUITIN-PROTEIN LIGASE TRIM39-LIKE"/>
    <property type="match status" value="1"/>
</dbReference>
<dbReference type="AlphaFoldDB" id="A0A1B8Y4K0"/>
<keyword evidence="2" id="KW-0863">Zinc-finger</keyword>
<dbReference type="Gene3D" id="3.30.160.60">
    <property type="entry name" value="Classic Zinc Finger"/>
    <property type="match status" value="1"/>
</dbReference>
<dbReference type="SMART" id="SM00589">
    <property type="entry name" value="PRY"/>
    <property type="match status" value="1"/>
</dbReference>
<protein>
    <recommendedName>
        <fullName evidence="6">B30.2/SPRY domain-containing protein</fullName>
    </recommendedName>
</protein>
<evidence type="ECO:0000256" key="1">
    <source>
        <dbReference type="ARBA" id="ARBA00022723"/>
    </source>
</evidence>
<organism evidence="7">
    <name type="scientific">Xenopus tropicalis</name>
    <name type="common">Western clawed frog</name>
    <name type="synonym">Silurana tropicalis</name>
    <dbReference type="NCBI Taxonomy" id="8364"/>
    <lineage>
        <taxon>Eukaryota</taxon>
        <taxon>Metazoa</taxon>
        <taxon>Chordata</taxon>
        <taxon>Craniata</taxon>
        <taxon>Vertebrata</taxon>
        <taxon>Euteleostomi</taxon>
        <taxon>Amphibia</taxon>
        <taxon>Batrachia</taxon>
        <taxon>Anura</taxon>
        <taxon>Pipoidea</taxon>
        <taxon>Pipidae</taxon>
        <taxon>Xenopodinae</taxon>
        <taxon>Xenopus</taxon>
        <taxon>Silurana</taxon>
    </lineage>
</organism>
<accession>A0A1B8Y4K0</accession>
<feature type="coiled-coil region" evidence="5">
    <location>
        <begin position="45"/>
        <end position="93"/>
    </location>
</feature>
<dbReference type="Pfam" id="PF00643">
    <property type="entry name" value="zf-B_box"/>
    <property type="match status" value="1"/>
</dbReference>
<dbReference type="SUPFAM" id="SSF49899">
    <property type="entry name" value="Concanavalin A-like lectins/glucanases"/>
    <property type="match status" value="1"/>
</dbReference>
<dbReference type="InterPro" id="IPR013320">
    <property type="entry name" value="ConA-like_dom_sf"/>
</dbReference>
<dbReference type="GO" id="GO:0008270">
    <property type="term" value="F:zinc ion binding"/>
    <property type="evidence" value="ECO:0007669"/>
    <property type="project" value="UniProtKB-KW"/>
</dbReference>
<proteinExistence type="predicted"/>
<dbReference type="Pfam" id="PF00622">
    <property type="entry name" value="SPRY"/>
    <property type="match status" value="1"/>
</dbReference>
<keyword evidence="3" id="KW-0862">Zinc</keyword>
<dbReference type="InterPro" id="IPR003877">
    <property type="entry name" value="SPRY_dom"/>
</dbReference>
<dbReference type="InterPro" id="IPR006574">
    <property type="entry name" value="PRY"/>
</dbReference>
<evidence type="ECO:0000256" key="2">
    <source>
        <dbReference type="ARBA" id="ARBA00022771"/>
    </source>
</evidence>
<dbReference type="GO" id="GO:0005737">
    <property type="term" value="C:cytoplasm"/>
    <property type="evidence" value="ECO:0007669"/>
    <property type="project" value="UniProtKB-ARBA"/>
</dbReference>
<dbReference type="EMBL" id="KV460452">
    <property type="protein sequence ID" value="OCA17872.1"/>
    <property type="molecule type" value="Genomic_DNA"/>
</dbReference>
<dbReference type="Gene3D" id="2.60.120.920">
    <property type="match status" value="1"/>
</dbReference>
<reference evidence="7" key="1">
    <citation type="submission" date="2009-11" db="EMBL/GenBank/DDBJ databases">
        <authorList>
            <consortium name="US DOE Joint Genome Institute (JGI-PGF)"/>
            <person name="Ottilar R."/>
            <person name="Schmutz J."/>
            <person name="Salamov A."/>
            <person name="Cheng J.F."/>
            <person name="Lucas S."/>
            <person name="Pitluck S."/>
            <person name="Gundlach H."/>
            <person name="Guo Y."/>
            <person name="Haberer G."/>
            <person name="Nasrallah J."/>
            <person name="Mayer K.F.X."/>
            <person name="van de Peer Y."/>
            <person name="Weigel D."/>
            <person name="Grigoriev I.V."/>
        </authorList>
    </citation>
    <scope>NUCLEOTIDE SEQUENCE</scope>
    <source>
        <strain evidence="7">Nigerian</strain>
    </source>
</reference>
<gene>
    <name evidence="7" type="ORF">XENTR_v90026401mg</name>
</gene>
<dbReference type="PANTHER" id="PTHR25465">
    <property type="entry name" value="B-BOX DOMAIN CONTAINING"/>
    <property type="match status" value="1"/>
</dbReference>
<keyword evidence="1" id="KW-0479">Metal-binding</keyword>
<reference evidence="7" key="2">
    <citation type="journal article" date="2010" name="Science">
        <title>The genome of the Western clawed frog Xenopus tropicalis.</title>
        <authorList>
            <person name="Hellsten U."/>
            <person name="Harland R.M."/>
            <person name="Gilchrist M.J."/>
            <person name="Hendrix D."/>
            <person name="Jurka J."/>
            <person name="Kapitonov V."/>
            <person name="Ovcharenko I."/>
            <person name="Putnam N.H."/>
            <person name="Shu S."/>
            <person name="Taher L."/>
            <person name="Blitz I.L."/>
            <person name="Blumberg B."/>
            <person name="Dichmann D.S."/>
            <person name="Dubchak I."/>
            <person name="Amaya E."/>
            <person name="Detter J.C."/>
            <person name="Fletcher R."/>
            <person name="Gerhard D.S."/>
            <person name="Goodstein D."/>
            <person name="Graves T."/>
            <person name="Grigoriev I.V."/>
            <person name="Grimwood J."/>
            <person name="Kawashima T."/>
            <person name="Lindquist E."/>
            <person name="Lucas S.M."/>
            <person name="Mead P.E."/>
            <person name="Mitros T."/>
            <person name="Ogino H."/>
            <person name="Ohta Y."/>
            <person name="Poliakov A.V."/>
            <person name="Pollet N."/>
            <person name="Robert J."/>
            <person name="Salamov A."/>
            <person name="Sater A.K."/>
            <person name="Schmutz J."/>
            <person name="Terry A."/>
            <person name="Vize P.D."/>
            <person name="Warren W.C."/>
            <person name="Wells D."/>
            <person name="Wills A."/>
            <person name="Wilson R.K."/>
            <person name="Zimmerman L.B."/>
            <person name="Zorn A.M."/>
            <person name="Grainger R."/>
            <person name="Grammer T."/>
            <person name="Khokha M.K."/>
            <person name="Richardson P.M."/>
            <person name="Rokhsar D.S."/>
        </authorList>
    </citation>
    <scope>NUCLEOTIDE SEQUENCE [LARGE SCALE GENOMIC DNA]</scope>
    <source>
        <strain evidence="7">Nigerian</strain>
    </source>
</reference>
<dbReference type="PROSITE" id="PS50188">
    <property type="entry name" value="B302_SPRY"/>
    <property type="match status" value="1"/>
</dbReference>
<dbReference type="SUPFAM" id="SSF57845">
    <property type="entry name" value="B-box zinc-binding domain"/>
    <property type="match status" value="1"/>
</dbReference>
<dbReference type="CDD" id="cd12891">
    <property type="entry name" value="SPRY_PRY_C-I_2"/>
    <property type="match status" value="1"/>
</dbReference>
<dbReference type="InterPro" id="IPR051051">
    <property type="entry name" value="E3_ubiq-ligase_TRIM/RNF"/>
</dbReference>
<feature type="domain" description="B30.2/SPRY" evidence="6">
    <location>
        <begin position="92"/>
        <end position="267"/>
    </location>
</feature>
<reference evidence="7" key="3">
    <citation type="submission" date="2016-05" db="EMBL/GenBank/DDBJ databases">
        <title>WGS assembly of Xenopus tropicalis.</title>
        <authorList>
            <person name="Sessions A."/>
            <person name="Jenkins J."/>
            <person name="Mitros T."/>
            <person name="Lyons J.T."/>
            <person name="Dichmann D.S."/>
            <person name="Robert J."/>
            <person name="Harland R.M."/>
            <person name="Rokhsar D.S."/>
        </authorList>
    </citation>
    <scope>NUCLEOTIDE SEQUENCE</scope>
    <source>
        <strain evidence="7">Nigerian</strain>
    </source>
</reference>
<evidence type="ECO:0000259" key="6">
    <source>
        <dbReference type="PROSITE" id="PS50188"/>
    </source>
</evidence>
<dbReference type="SMART" id="SM00449">
    <property type="entry name" value="SPRY"/>
    <property type="match status" value="1"/>
</dbReference>